<dbReference type="HOGENOM" id="CLU_3191366_0_0_1"/>
<reference evidence="1" key="1">
    <citation type="submission" date="2011-06" db="EMBL/GenBank/DDBJ databases">
        <title>The Genome Sequence of Fusarium oxysporum Fo47.</title>
        <authorList>
            <consortium name="The Broad Institute Genome Sequencing Platform"/>
            <person name="Ma L.-J."/>
            <person name="Gale L.R."/>
            <person name="Schwartz D.C."/>
            <person name="Zhou S."/>
            <person name="Corby-Kistler H."/>
            <person name="Young S.K."/>
            <person name="Zeng Q."/>
            <person name="Gargeya S."/>
            <person name="Fitzgerald M."/>
            <person name="Haas B."/>
            <person name="Abouelleil A."/>
            <person name="Alvarado L."/>
            <person name="Arachchi H.M."/>
            <person name="Berlin A."/>
            <person name="Brown A."/>
            <person name="Chapman S.B."/>
            <person name="Chen Z."/>
            <person name="Dunbar C."/>
            <person name="Freedman E."/>
            <person name="Gearin G."/>
            <person name="Gellesch M."/>
            <person name="Goldberg J."/>
            <person name="Griggs A."/>
            <person name="Gujja S."/>
            <person name="Heiman D."/>
            <person name="Howarth C."/>
            <person name="Larson L."/>
            <person name="Lui A."/>
            <person name="MacDonald P.J.P."/>
            <person name="Mehta T."/>
            <person name="Montmayeur A."/>
            <person name="Murphy C."/>
            <person name="Neiman D."/>
            <person name="Pearson M."/>
            <person name="Priest M."/>
            <person name="Roberts A."/>
            <person name="Saif S."/>
            <person name="Shea T."/>
            <person name="Shenoy N."/>
            <person name="Sisk P."/>
            <person name="Stolte C."/>
            <person name="Sykes S."/>
            <person name="Wortman J."/>
            <person name="Nusbaum C."/>
            <person name="Birren B."/>
        </authorList>
    </citation>
    <scope>NUCLEOTIDE SEQUENCE [LARGE SCALE GENOMIC DNA]</scope>
    <source>
        <strain evidence="1">Fo47</strain>
    </source>
</reference>
<evidence type="ECO:0000313" key="1">
    <source>
        <dbReference type="EMBL" id="EWZ29723.1"/>
    </source>
</evidence>
<accession>W9JK17</accession>
<dbReference type="VEuPathDB" id="FungiDB:FOZG_16602"/>
<gene>
    <name evidence="1" type="ORF">FOZG_16602</name>
</gene>
<name>W9JK17_FUSOX</name>
<dbReference type="EMBL" id="JH717911">
    <property type="protein sequence ID" value="EWZ29723.1"/>
    <property type="molecule type" value="Genomic_DNA"/>
</dbReference>
<organism evidence="1">
    <name type="scientific">Fusarium oxysporum Fo47</name>
    <dbReference type="NCBI Taxonomy" id="660027"/>
    <lineage>
        <taxon>Eukaryota</taxon>
        <taxon>Fungi</taxon>
        <taxon>Dikarya</taxon>
        <taxon>Ascomycota</taxon>
        <taxon>Pezizomycotina</taxon>
        <taxon>Sordariomycetes</taxon>
        <taxon>Hypocreomycetidae</taxon>
        <taxon>Hypocreales</taxon>
        <taxon>Nectriaceae</taxon>
        <taxon>Fusarium</taxon>
        <taxon>Fusarium oxysporum species complex</taxon>
    </lineage>
</organism>
<proteinExistence type="predicted"/>
<sequence length="46" mass="4716">MASSLAGSTSAQLFISPAQPASALITSLAKRQPSAALCSHFWALNL</sequence>
<protein>
    <submittedName>
        <fullName evidence="1">Uncharacterized protein</fullName>
    </submittedName>
</protein>
<dbReference type="Proteomes" id="UP000030766">
    <property type="component" value="Unassembled WGS sequence"/>
</dbReference>
<reference evidence="1" key="2">
    <citation type="submission" date="2012-06" db="EMBL/GenBank/DDBJ databases">
        <title>Annotation of the Genome Sequence of Fusarium oxysporum Fo47.</title>
        <authorList>
            <consortium name="The Broad Institute Genomics Platform"/>
            <person name="Ma L.-J."/>
            <person name="Corby-Kistler H."/>
            <person name="Broz K."/>
            <person name="Gale L.R."/>
            <person name="Jonkers W."/>
            <person name="O'Donnell K."/>
            <person name="Ploetz R."/>
            <person name="Steinberg C."/>
            <person name="Schwartz D.C."/>
            <person name="VanEtten H."/>
            <person name="Zhou S."/>
            <person name="Young S.K."/>
            <person name="Zeng Q."/>
            <person name="Gargeya S."/>
            <person name="Fitzgerald M."/>
            <person name="Abouelleil A."/>
            <person name="Alvarado L."/>
            <person name="Chapman S.B."/>
            <person name="Gainer-Dewar J."/>
            <person name="Goldberg J."/>
            <person name="Griggs A."/>
            <person name="Gujja S."/>
            <person name="Hansen M."/>
            <person name="Howarth C."/>
            <person name="Imamovic A."/>
            <person name="Ireland A."/>
            <person name="Larimer J."/>
            <person name="McCowan C."/>
            <person name="Murphy C."/>
            <person name="Pearson M."/>
            <person name="Poon T.W."/>
            <person name="Priest M."/>
            <person name="Roberts A."/>
            <person name="Saif S."/>
            <person name="Shea T."/>
            <person name="Sykes S."/>
            <person name="Wortman J."/>
            <person name="Nusbaum C."/>
            <person name="Birren B."/>
        </authorList>
    </citation>
    <scope>NUCLEOTIDE SEQUENCE</scope>
    <source>
        <strain evidence="1">Fo47</strain>
    </source>
</reference>
<dbReference type="AlphaFoldDB" id="W9JK17"/>